<dbReference type="RefSeq" id="WP_381424311.1">
    <property type="nucleotide sequence ID" value="NZ_JBHSDH010000013.1"/>
</dbReference>
<sequence length="101" mass="11042">MSNPVDSVNNNNIMYSPMLVSGGQRSKNWFEAFANAWGEALDKQADVIVQRSNALGQEGLDRPSDITQLTAESMRMSFMANSSHTSLDSVSKALETMARKG</sequence>
<protein>
    <recommendedName>
        <fullName evidence="3">Type III secretion protein</fullName>
    </recommendedName>
</protein>
<dbReference type="EMBL" id="JBHSDH010000013">
    <property type="protein sequence ID" value="MFC4293084.1"/>
    <property type="molecule type" value="Genomic_DNA"/>
</dbReference>
<proteinExistence type="predicted"/>
<comment type="caution">
    <text evidence="1">The sequence shown here is derived from an EMBL/GenBank/DDBJ whole genome shotgun (WGS) entry which is preliminary data.</text>
</comment>
<evidence type="ECO:0008006" key="3">
    <source>
        <dbReference type="Google" id="ProtNLM"/>
    </source>
</evidence>
<name>A0ABV8RK73_9SPHN</name>
<reference evidence="2" key="1">
    <citation type="journal article" date="2019" name="Int. J. Syst. Evol. Microbiol.">
        <title>The Global Catalogue of Microorganisms (GCM) 10K type strain sequencing project: providing services to taxonomists for standard genome sequencing and annotation.</title>
        <authorList>
            <consortium name="The Broad Institute Genomics Platform"/>
            <consortium name="The Broad Institute Genome Sequencing Center for Infectious Disease"/>
            <person name="Wu L."/>
            <person name="Ma J."/>
        </authorList>
    </citation>
    <scope>NUCLEOTIDE SEQUENCE [LARGE SCALE GENOMIC DNA]</scope>
    <source>
        <strain evidence="2">CECT 8531</strain>
    </source>
</reference>
<dbReference type="Proteomes" id="UP001595887">
    <property type="component" value="Unassembled WGS sequence"/>
</dbReference>
<evidence type="ECO:0000313" key="2">
    <source>
        <dbReference type="Proteomes" id="UP001595887"/>
    </source>
</evidence>
<gene>
    <name evidence="1" type="ORF">ACFOWX_11725</name>
</gene>
<organism evidence="1 2">
    <name type="scientific">Sphingorhabdus arenilitoris</name>
    <dbReference type="NCBI Taxonomy" id="1490041"/>
    <lineage>
        <taxon>Bacteria</taxon>
        <taxon>Pseudomonadati</taxon>
        <taxon>Pseudomonadota</taxon>
        <taxon>Alphaproteobacteria</taxon>
        <taxon>Sphingomonadales</taxon>
        <taxon>Sphingomonadaceae</taxon>
        <taxon>Sphingorhabdus</taxon>
    </lineage>
</organism>
<keyword evidence="2" id="KW-1185">Reference proteome</keyword>
<evidence type="ECO:0000313" key="1">
    <source>
        <dbReference type="EMBL" id="MFC4293084.1"/>
    </source>
</evidence>
<accession>A0ABV8RK73</accession>